<dbReference type="AlphaFoldDB" id="A0ABC8R6D1"/>
<evidence type="ECO:0000313" key="1">
    <source>
        <dbReference type="EMBL" id="CAK9140333.1"/>
    </source>
</evidence>
<keyword evidence="2" id="KW-1185">Reference proteome</keyword>
<name>A0ABC8R6D1_9AQUA</name>
<protein>
    <submittedName>
        <fullName evidence="1">Uncharacterized protein</fullName>
    </submittedName>
</protein>
<sequence>MKGNGTSKSSDEPCVLMDSSMKVSMSTQTRICENGKTIPKNSIVALNLGKVLEEENLVNSRGKPQKVETASGKGFQPSCGFEGATEKLMEAILVQN</sequence>
<gene>
    <name evidence="1" type="ORF">ILEXP_LOCUS7776</name>
</gene>
<accession>A0ABC8R6D1</accession>
<organism evidence="1 2">
    <name type="scientific">Ilex paraguariensis</name>
    <name type="common">yerba mate</name>
    <dbReference type="NCBI Taxonomy" id="185542"/>
    <lineage>
        <taxon>Eukaryota</taxon>
        <taxon>Viridiplantae</taxon>
        <taxon>Streptophyta</taxon>
        <taxon>Embryophyta</taxon>
        <taxon>Tracheophyta</taxon>
        <taxon>Spermatophyta</taxon>
        <taxon>Magnoliopsida</taxon>
        <taxon>eudicotyledons</taxon>
        <taxon>Gunneridae</taxon>
        <taxon>Pentapetalae</taxon>
        <taxon>asterids</taxon>
        <taxon>campanulids</taxon>
        <taxon>Aquifoliales</taxon>
        <taxon>Aquifoliaceae</taxon>
        <taxon>Ilex</taxon>
    </lineage>
</organism>
<dbReference type="EMBL" id="CAUOFW020001035">
    <property type="protein sequence ID" value="CAK9140333.1"/>
    <property type="molecule type" value="Genomic_DNA"/>
</dbReference>
<proteinExistence type="predicted"/>
<dbReference type="Proteomes" id="UP001642360">
    <property type="component" value="Unassembled WGS sequence"/>
</dbReference>
<reference evidence="1 2" key="1">
    <citation type="submission" date="2024-02" db="EMBL/GenBank/DDBJ databases">
        <authorList>
            <person name="Vignale AGUSTIN F."/>
            <person name="Sosa J E."/>
            <person name="Modenutti C."/>
        </authorList>
    </citation>
    <scope>NUCLEOTIDE SEQUENCE [LARGE SCALE GENOMIC DNA]</scope>
</reference>
<evidence type="ECO:0000313" key="2">
    <source>
        <dbReference type="Proteomes" id="UP001642360"/>
    </source>
</evidence>
<comment type="caution">
    <text evidence="1">The sequence shown here is derived from an EMBL/GenBank/DDBJ whole genome shotgun (WGS) entry which is preliminary data.</text>
</comment>